<name>A0A498KFG9_MALDO</name>
<evidence type="ECO:0000313" key="3">
    <source>
        <dbReference type="Proteomes" id="UP000290289"/>
    </source>
</evidence>
<comment type="caution">
    <text evidence="2">The sequence shown here is derived from an EMBL/GenBank/DDBJ whole genome shotgun (WGS) entry which is preliminary data.</text>
</comment>
<dbReference type="AlphaFoldDB" id="A0A498KFG9"/>
<keyword evidence="1" id="KW-1133">Transmembrane helix</keyword>
<keyword evidence="1" id="KW-0812">Transmembrane</keyword>
<reference evidence="2 3" key="1">
    <citation type="submission" date="2018-10" db="EMBL/GenBank/DDBJ databases">
        <title>A high-quality apple genome assembly.</title>
        <authorList>
            <person name="Hu J."/>
        </authorList>
    </citation>
    <scope>NUCLEOTIDE SEQUENCE [LARGE SCALE GENOMIC DNA]</scope>
    <source>
        <strain evidence="3">cv. HFTH1</strain>
        <tissue evidence="2">Young leaf</tissue>
    </source>
</reference>
<sequence>MYLGGVGEEQKKQKFSEIKIGLDDAEALVICCTTYKFHLFLLFMESFMVYILSLFVYVNE</sequence>
<keyword evidence="3" id="KW-1185">Reference proteome</keyword>
<protein>
    <submittedName>
        <fullName evidence="2">Uncharacterized protein</fullName>
    </submittedName>
</protein>
<proteinExistence type="predicted"/>
<organism evidence="2 3">
    <name type="scientific">Malus domestica</name>
    <name type="common">Apple</name>
    <name type="synonym">Pyrus malus</name>
    <dbReference type="NCBI Taxonomy" id="3750"/>
    <lineage>
        <taxon>Eukaryota</taxon>
        <taxon>Viridiplantae</taxon>
        <taxon>Streptophyta</taxon>
        <taxon>Embryophyta</taxon>
        <taxon>Tracheophyta</taxon>
        <taxon>Spermatophyta</taxon>
        <taxon>Magnoliopsida</taxon>
        <taxon>eudicotyledons</taxon>
        <taxon>Gunneridae</taxon>
        <taxon>Pentapetalae</taxon>
        <taxon>rosids</taxon>
        <taxon>fabids</taxon>
        <taxon>Rosales</taxon>
        <taxon>Rosaceae</taxon>
        <taxon>Amygdaloideae</taxon>
        <taxon>Maleae</taxon>
        <taxon>Malus</taxon>
    </lineage>
</organism>
<accession>A0A498KFG9</accession>
<feature type="transmembrane region" description="Helical" evidence="1">
    <location>
        <begin position="37"/>
        <end position="58"/>
    </location>
</feature>
<evidence type="ECO:0000313" key="2">
    <source>
        <dbReference type="EMBL" id="RXI04312.1"/>
    </source>
</evidence>
<gene>
    <name evidence="2" type="ORF">DVH24_038586</name>
</gene>
<dbReference type="Proteomes" id="UP000290289">
    <property type="component" value="Chromosome 3"/>
</dbReference>
<dbReference type="EMBL" id="RDQH01000329">
    <property type="protein sequence ID" value="RXI04312.1"/>
    <property type="molecule type" value="Genomic_DNA"/>
</dbReference>
<evidence type="ECO:0000256" key="1">
    <source>
        <dbReference type="SAM" id="Phobius"/>
    </source>
</evidence>
<keyword evidence="1" id="KW-0472">Membrane</keyword>